<dbReference type="GO" id="GO:0016787">
    <property type="term" value="F:hydrolase activity"/>
    <property type="evidence" value="ECO:0007669"/>
    <property type="project" value="UniProtKB-KW"/>
</dbReference>
<organism evidence="1 2">
    <name type="scientific">Striga asiatica</name>
    <name type="common">Asiatic witchweed</name>
    <name type="synonym">Buchnera asiatica</name>
    <dbReference type="NCBI Taxonomy" id="4170"/>
    <lineage>
        <taxon>Eukaryota</taxon>
        <taxon>Viridiplantae</taxon>
        <taxon>Streptophyta</taxon>
        <taxon>Embryophyta</taxon>
        <taxon>Tracheophyta</taxon>
        <taxon>Spermatophyta</taxon>
        <taxon>Magnoliopsida</taxon>
        <taxon>eudicotyledons</taxon>
        <taxon>Gunneridae</taxon>
        <taxon>Pentapetalae</taxon>
        <taxon>asterids</taxon>
        <taxon>lamiids</taxon>
        <taxon>Lamiales</taxon>
        <taxon>Orobanchaceae</taxon>
        <taxon>Buchnereae</taxon>
        <taxon>Striga</taxon>
    </lineage>
</organism>
<name>A0A5A7QHD8_STRAF</name>
<accession>A0A5A7QHD8</accession>
<protein>
    <submittedName>
        <fullName evidence="1">Glycosyl hydrolase superfamily protein</fullName>
    </submittedName>
</protein>
<dbReference type="Proteomes" id="UP000325081">
    <property type="component" value="Unassembled WGS sequence"/>
</dbReference>
<comment type="caution">
    <text evidence="1">The sequence shown here is derived from an EMBL/GenBank/DDBJ whole genome shotgun (WGS) entry which is preliminary data.</text>
</comment>
<dbReference type="EMBL" id="BKCP01007071">
    <property type="protein sequence ID" value="GER44769.1"/>
    <property type="molecule type" value="Genomic_DNA"/>
</dbReference>
<evidence type="ECO:0000313" key="1">
    <source>
        <dbReference type="EMBL" id="GER44769.1"/>
    </source>
</evidence>
<evidence type="ECO:0000313" key="2">
    <source>
        <dbReference type="Proteomes" id="UP000325081"/>
    </source>
</evidence>
<reference evidence="2" key="1">
    <citation type="journal article" date="2019" name="Curr. Biol.">
        <title>Genome Sequence of Striga asiatica Provides Insight into the Evolution of Plant Parasitism.</title>
        <authorList>
            <person name="Yoshida S."/>
            <person name="Kim S."/>
            <person name="Wafula E.K."/>
            <person name="Tanskanen J."/>
            <person name="Kim Y.M."/>
            <person name="Honaas L."/>
            <person name="Yang Z."/>
            <person name="Spallek T."/>
            <person name="Conn C.E."/>
            <person name="Ichihashi Y."/>
            <person name="Cheong K."/>
            <person name="Cui S."/>
            <person name="Der J.P."/>
            <person name="Gundlach H."/>
            <person name="Jiao Y."/>
            <person name="Hori C."/>
            <person name="Ishida J.K."/>
            <person name="Kasahara H."/>
            <person name="Kiba T."/>
            <person name="Kim M.S."/>
            <person name="Koo N."/>
            <person name="Laohavisit A."/>
            <person name="Lee Y.H."/>
            <person name="Lumba S."/>
            <person name="McCourt P."/>
            <person name="Mortimer J.C."/>
            <person name="Mutuku J.M."/>
            <person name="Nomura T."/>
            <person name="Sasaki-Sekimoto Y."/>
            <person name="Seto Y."/>
            <person name="Wang Y."/>
            <person name="Wakatake T."/>
            <person name="Sakakibara H."/>
            <person name="Demura T."/>
            <person name="Yamaguchi S."/>
            <person name="Yoneyama K."/>
            <person name="Manabe R.I."/>
            <person name="Nelson D.C."/>
            <person name="Schulman A.H."/>
            <person name="Timko M.P."/>
            <person name="dePamphilis C.W."/>
            <person name="Choi D."/>
            <person name="Shirasu K."/>
        </authorList>
    </citation>
    <scope>NUCLEOTIDE SEQUENCE [LARGE SCALE GENOMIC DNA]</scope>
    <source>
        <strain evidence="2">cv. UVA1</strain>
    </source>
</reference>
<gene>
    <name evidence="1" type="ORF">STAS_21681</name>
</gene>
<proteinExistence type="predicted"/>
<dbReference type="AlphaFoldDB" id="A0A5A7QHD8"/>
<keyword evidence="1" id="KW-0378">Hydrolase</keyword>
<keyword evidence="2" id="KW-1185">Reference proteome</keyword>
<sequence length="152" mass="17580">MFLSPDMHPVSDGDLLCPIFIFCRHGCPHPASSSFLLNTVAHLHDLRRDGEKSVNELVARIYRPRLKFRCPIYDGCDDGIVVGDGGLRRPFLDGDWREERAEIDQGFRVPMSFLVRSPEERGARALPYTVWCFGEERKREREEDESERDGER</sequence>